<dbReference type="RefSeq" id="WP_344196108.1">
    <property type="nucleotide sequence ID" value="NZ_BAAARN010000005.1"/>
</dbReference>
<evidence type="ECO:0000256" key="2">
    <source>
        <dbReference type="ARBA" id="ARBA00023027"/>
    </source>
</evidence>
<dbReference type="InterPro" id="IPR036291">
    <property type="entry name" value="NAD(P)-bd_dom_sf"/>
</dbReference>
<name>A0ABN3UWF6_9MICO</name>
<dbReference type="Pfam" id="PF02826">
    <property type="entry name" value="2-Hacid_dh_C"/>
    <property type="match status" value="1"/>
</dbReference>
<feature type="domain" description="D-isomer specific 2-hydroxyacid dehydrogenase NAD-binding" evidence="3">
    <location>
        <begin position="115"/>
        <end position="306"/>
    </location>
</feature>
<evidence type="ECO:0000259" key="3">
    <source>
        <dbReference type="Pfam" id="PF02826"/>
    </source>
</evidence>
<dbReference type="PROSITE" id="PS00671">
    <property type="entry name" value="D_2_HYDROXYACID_DH_3"/>
    <property type="match status" value="1"/>
</dbReference>
<keyword evidence="1" id="KW-0560">Oxidoreductase</keyword>
<dbReference type="Gene3D" id="3.40.50.720">
    <property type="entry name" value="NAD(P)-binding Rossmann-like Domain"/>
    <property type="match status" value="2"/>
</dbReference>
<reference evidence="4 5" key="1">
    <citation type="journal article" date="2019" name="Int. J. Syst. Evol. Microbiol.">
        <title>The Global Catalogue of Microorganisms (GCM) 10K type strain sequencing project: providing services to taxonomists for standard genome sequencing and annotation.</title>
        <authorList>
            <consortium name="The Broad Institute Genomics Platform"/>
            <consortium name="The Broad Institute Genome Sequencing Center for Infectious Disease"/>
            <person name="Wu L."/>
            <person name="Ma J."/>
        </authorList>
    </citation>
    <scope>NUCLEOTIDE SEQUENCE [LARGE SCALE GENOMIC DNA]</scope>
    <source>
        <strain evidence="4 5">JCM 16378</strain>
    </source>
</reference>
<evidence type="ECO:0000256" key="1">
    <source>
        <dbReference type="ARBA" id="ARBA00023002"/>
    </source>
</evidence>
<protein>
    <submittedName>
        <fullName evidence="4">D-2-hydroxyacid dehydrogenase</fullName>
    </submittedName>
</protein>
<evidence type="ECO:0000313" key="5">
    <source>
        <dbReference type="Proteomes" id="UP001501326"/>
    </source>
</evidence>
<dbReference type="Proteomes" id="UP001501326">
    <property type="component" value="Unassembled WGS sequence"/>
</dbReference>
<dbReference type="SUPFAM" id="SSF51735">
    <property type="entry name" value="NAD(P)-binding Rossmann-fold domains"/>
    <property type="match status" value="1"/>
</dbReference>
<dbReference type="EMBL" id="BAAARN010000005">
    <property type="protein sequence ID" value="GAA2739619.1"/>
    <property type="molecule type" value="Genomic_DNA"/>
</dbReference>
<keyword evidence="2" id="KW-0520">NAD</keyword>
<organism evidence="4 5">
    <name type="scientific">Pedococcus aerophilus</name>
    <dbReference type="NCBI Taxonomy" id="436356"/>
    <lineage>
        <taxon>Bacteria</taxon>
        <taxon>Bacillati</taxon>
        <taxon>Actinomycetota</taxon>
        <taxon>Actinomycetes</taxon>
        <taxon>Micrococcales</taxon>
        <taxon>Intrasporangiaceae</taxon>
        <taxon>Pedococcus</taxon>
    </lineage>
</organism>
<accession>A0ABN3UWF6</accession>
<evidence type="ECO:0000313" key="4">
    <source>
        <dbReference type="EMBL" id="GAA2739619.1"/>
    </source>
</evidence>
<keyword evidence="5" id="KW-1185">Reference proteome</keyword>
<proteinExistence type="predicted"/>
<dbReference type="SUPFAM" id="SSF52283">
    <property type="entry name" value="Formate/glycerate dehydrogenase catalytic domain-like"/>
    <property type="match status" value="1"/>
</dbReference>
<dbReference type="PANTHER" id="PTHR43333">
    <property type="entry name" value="2-HACID_DH_C DOMAIN-CONTAINING PROTEIN"/>
    <property type="match status" value="1"/>
</dbReference>
<sequence>MTTTPAPVPVLVTLGFPDSFLDAVRAVDPRIVVHHHPVPDDGDVTGVVPADVLASAEVMYTSALLPGPQEAPALRWAQLDTSGVDHCRGTGLWEGPATITTLGGVSPAPLAEWIIMVVLAHAHRLRETERYAAQRTWPDRATRWSQLMPRNLRTSTLGIVGYGRIGAEVARLARALGMEVVALRRSPAPDATAPRFNSAASVPDVEVLSPHQLPELLRRSDYVALTVPLTPETQGMIGATELAVMKPGSVLVNGSRGGVVDEDALLDALDDGPLDMVASDVFAQEPLPTDHPLWNHPQSMVTPHVAGFAPDYLEAVTALFTENLRRHLDGAPLLNVADRERGY</sequence>
<dbReference type="CDD" id="cd05300">
    <property type="entry name" value="2-Hacid_dh_1"/>
    <property type="match status" value="1"/>
</dbReference>
<dbReference type="InterPro" id="IPR029753">
    <property type="entry name" value="D-isomer_DH_CS"/>
</dbReference>
<dbReference type="PANTHER" id="PTHR43333:SF1">
    <property type="entry name" value="D-ISOMER SPECIFIC 2-HYDROXYACID DEHYDROGENASE NAD-BINDING DOMAIN-CONTAINING PROTEIN"/>
    <property type="match status" value="1"/>
</dbReference>
<comment type="caution">
    <text evidence="4">The sequence shown here is derived from an EMBL/GenBank/DDBJ whole genome shotgun (WGS) entry which is preliminary data.</text>
</comment>
<dbReference type="InterPro" id="IPR006140">
    <property type="entry name" value="D-isomer_DH_NAD-bd"/>
</dbReference>
<gene>
    <name evidence="4" type="ORF">GCM10009867_36430</name>
</gene>